<dbReference type="GO" id="GO:0003700">
    <property type="term" value="F:DNA-binding transcription factor activity"/>
    <property type="evidence" value="ECO:0007669"/>
    <property type="project" value="TreeGrafter"/>
</dbReference>
<dbReference type="Pfam" id="PF09339">
    <property type="entry name" value="HTH_IclR"/>
    <property type="match status" value="1"/>
</dbReference>
<protein>
    <submittedName>
        <fullName evidence="4">IclR family transcriptional regulator</fullName>
    </submittedName>
</protein>
<evidence type="ECO:0000313" key="6">
    <source>
        <dbReference type="Proteomes" id="UP000076321"/>
    </source>
</evidence>
<reference evidence="5 7" key="2">
    <citation type="submission" date="2016-11" db="EMBL/GenBank/DDBJ databases">
        <title>Genome sequencing of Amycolatopsis regifaucium.</title>
        <authorList>
            <person name="Mayilraj S."/>
            <person name="Kaur N."/>
        </authorList>
    </citation>
    <scope>NUCLEOTIDE SEQUENCE [LARGE SCALE GENOMIC DNA]</scope>
    <source>
        <strain evidence="5 7">GY080</strain>
    </source>
</reference>
<evidence type="ECO:0000259" key="3">
    <source>
        <dbReference type="PROSITE" id="PS51077"/>
    </source>
</evidence>
<reference evidence="4 6" key="1">
    <citation type="submission" date="2015-12" db="EMBL/GenBank/DDBJ databases">
        <title>Amycolatopsis regifaucium genome sequencing and assembly.</title>
        <authorList>
            <person name="Mayilraj S."/>
        </authorList>
    </citation>
    <scope>NUCLEOTIDE SEQUENCE [LARGE SCALE GENOMIC DNA]</scope>
    <source>
        <strain evidence="4 6">GY080</strain>
    </source>
</reference>
<sequence>MVRYRLRIVASRQQDVDRRSLGFPMNASLASKSEEDTFAGGIGHSAVDKAMVVLASLITSEVPLSLTQLSQHNRLAKATVHRVLAALLAHGMIVRTGDKYYPGGMVQPDRSGDDGFVASLRQHATPYLVDLHQMTGHTASISVLADESAQVVNQIFGHRTPRLPNMVSATSRFPQTAIGQVLRAYQVGQDIGHPSAPTADQLWEIRRIGLAQVDDVVQKVTNIAVPLTGLQRPAALAVTGHFQQVNPLIAARALRRAAFEFGRRLMAYRMVTDRCC</sequence>
<evidence type="ECO:0000256" key="2">
    <source>
        <dbReference type="ARBA" id="ARBA00023163"/>
    </source>
</evidence>
<feature type="domain" description="HTH iclR-type" evidence="3">
    <location>
        <begin position="44"/>
        <end position="104"/>
    </location>
</feature>
<organism evidence="4 6">
    <name type="scientific">Amycolatopsis regifaucium</name>
    <dbReference type="NCBI Taxonomy" id="546365"/>
    <lineage>
        <taxon>Bacteria</taxon>
        <taxon>Bacillati</taxon>
        <taxon>Actinomycetota</taxon>
        <taxon>Actinomycetes</taxon>
        <taxon>Pseudonocardiales</taxon>
        <taxon>Pseudonocardiaceae</taxon>
        <taxon>Amycolatopsis</taxon>
    </lineage>
</organism>
<dbReference type="SUPFAM" id="SSF46785">
    <property type="entry name" value="Winged helix' DNA-binding domain"/>
    <property type="match status" value="1"/>
</dbReference>
<dbReference type="InterPro" id="IPR029016">
    <property type="entry name" value="GAF-like_dom_sf"/>
</dbReference>
<keyword evidence="1" id="KW-0805">Transcription regulation</keyword>
<accession>A0A154MF74</accession>
<dbReference type="InterPro" id="IPR005471">
    <property type="entry name" value="Tscrpt_reg_IclR_N"/>
</dbReference>
<dbReference type="SUPFAM" id="SSF55781">
    <property type="entry name" value="GAF domain-like"/>
    <property type="match status" value="1"/>
</dbReference>
<dbReference type="OrthoDB" id="3613237at2"/>
<evidence type="ECO:0000313" key="7">
    <source>
        <dbReference type="Proteomes" id="UP000186883"/>
    </source>
</evidence>
<dbReference type="Gene3D" id="3.30.450.40">
    <property type="match status" value="1"/>
</dbReference>
<dbReference type="PANTHER" id="PTHR30136:SF35">
    <property type="entry name" value="HTH-TYPE TRANSCRIPTIONAL REGULATOR RV1719"/>
    <property type="match status" value="1"/>
</dbReference>
<keyword evidence="7" id="KW-1185">Reference proteome</keyword>
<keyword evidence="2" id="KW-0804">Transcription</keyword>
<dbReference type="InterPro" id="IPR036388">
    <property type="entry name" value="WH-like_DNA-bd_sf"/>
</dbReference>
<dbReference type="PANTHER" id="PTHR30136">
    <property type="entry name" value="HELIX-TURN-HELIX TRANSCRIPTIONAL REGULATOR, ICLR FAMILY"/>
    <property type="match status" value="1"/>
</dbReference>
<dbReference type="InterPro" id="IPR050707">
    <property type="entry name" value="HTH_MetabolicPath_Reg"/>
</dbReference>
<dbReference type="GO" id="GO:0003677">
    <property type="term" value="F:DNA binding"/>
    <property type="evidence" value="ECO:0007669"/>
    <property type="project" value="UniProtKB-KW"/>
</dbReference>
<dbReference type="SMART" id="SM00346">
    <property type="entry name" value="HTH_ICLR"/>
    <property type="match status" value="1"/>
</dbReference>
<proteinExistence type="predicted"/>
<dbReference type="PROSITE" id="PS51077">
    <property type="entry name" value="HTH_ICLR"/>
    <property type="match status" value="1"/>
</dbReference>
<gene>
    <name evidence="5" type="ORF">ATP06_0237555</name>
    <name evidence="4" type="ORF">AVL48_36450</name>
</gene>
<evidence type="ECO:0000313" key="4">
    <source>
        <dbReference type="EMBL" id="KZB83112.1"/>
    </source>
</evidence>
<dbReference type="Gene3D" id="1.10.10.10">
    <property type="entry name" value="Winged helix-like DNA-binding domain superfamily/Winged helix DNA-binding domain"/>
    <property type="match status" value="1"/>
</dbReference>
<dbReference type="Proteomes" id="UP000076321">
    <property type="component" value="Unassembled WGS sequence"/>
</dbReference>
<comment type="caution">
    <text evidence="4">The sequence shown here is derived from an EMBL/GenBank/DDBJ whole genome shotgun (WGS) entry which is preliminary data.</text>
</comment>
<dbReference type="EMBL" id="LOBU02000039">
    <property type="protein sequence ID" value="OKA03233.1"/>
    <property type="molecule type" value="Genomic_DNA"/>
</dbReference>
<dbReference type="EMBL" id="LQCI01000024">
    <property type="protein sequence ID" value="KZB83112.1"/>
    <property type="molecule type" value="Genomic_DNA"/>
</dbReference>
<dbReference type="AlphaFoldDB" id="A0A154MF74"/>
<name>A0A154MF74_9PSEU</name>
<dbReference type="GO" id="GO:0045892">
    <property type="term" value="P:negative regulation of DNA-templated transcription"/>
    <property type="evidence" value="ECO:0007669"/>
    <property type="project" value="TreeGrafter"/>
</dbReference>
<dbReference type="InterPro" id="IPR036390">
    <property type="entry name" value="WH_DNA-bd_sf"/>
</dbReference>
<evidence type="ECO:0000313" key="5">
    <source>
        <dbReference type="EMBL" id="OKA03233.1"/>
    </source>
</evidence>
<dbReference type="Proteomes" id="UP000186883">
    <property type="component" value="Unassembled WGS sequence"/>
</dbReference>
<evidence type="ECO:0000256" key="1">
    <source>
        <dbReference type="ARBA" id="ARBA00023015"/>
    </source>
</evidence>